<dbReference type="Pfam" id="PF25917">
    <property type="entry name" value="BSH_RND"/>
    <property type="match status" value="1"/>
</dbReference>
<dbReference type="InterPro" id="IPR050393">
    <property type="entry name" value="MFP_Efflux_Pump"/>
</dbReference>
<dbReference type="InterPro" id="IPR058634">
    <property type="entry name" value="AaeA-lik-b-barrel"/>
</dbReference>
<dbReference type="PANTHER" id="PTHR30367">
    <property type="entry name" value="P-HYDROXYBENZOIC ACID EFFLUX PUMP SUBUNIT AAEA-RELATED"/>
    <property type="match status" value="1"/>
</dbReference>
<dbReference type="RefSeq" id="WP_008854747.1">
    <property type="nucleotide sequence ID" value="NZ_JOPB01000008.1"/>
</dbReference>
<accession>A0A251ZTS6</accession>
<evidence type="ECO:0000259" key="9">
    <source>
        <dbReference type="Pfam" id="PF25963"/>
    </source>
</evidence>
<organism evidence="10 11">
    <name type="scientific">Commensalibacter intestini</name>
    <dbReference type="NCBI Taxonomy" id="479936"/>
    <lineage>
        <taxon>Bacteria</taxon>
        <taxon>Pseudomonadati</taxon>
        <taxon>Pseudomonadota</taxon>
        <taxon>Alphaproteobacteria</taxon>
        <taxon>Acetobacterales</taxon>
        <taxon>Acetobacteraceae</taxon>
    </lineage>
</organism>
<dbReference type="SUPFAM" id="SSF111369">
    <property type="entry name" value="HlyD-like secretion proteins"/>
    <property type="match status" value="1"/>
</dbReference>
<keyword evidence="3 6" id="KW-0812">Transmembrane</keyword>
<feature type="domain" description="Multidrug resistance protein MdtA-like alpha-helical hairpin" evidence="7">
    <location>
        <begin position="86"/>
        <end position="151"/>
    </location>
</feature>
<comment type="caution">
    <text evidence="10">The sequence shown here is derived from an EMBL/GenBank/DDBJ whole genome shotgun (WGS) entry which is preliminary data.</text>
</comment>
<feature type="domain" description="p-hydroxybenzoic acid efflux pump subunit AaeA-like beta-barrel" evidence="9">
    <location>
        <begin position="188"/>
        <end position="284"/>
    </location>
</feature>
<evidence type="ECO:0000256" key="1">
    <source>
        <dbReference type="ARBA" id="ARBA00004167"/>
    </source>
</evidence>
<dbReference type="InterPro" id="IPR058625">
    <property type="entry name" value="MdtA-like_BSH"/>
</dbReference>
<comment type="subcellular location">
    <subcellularLocation>
        <location evidence="1">Membrane</location>
        <topology evidence="1">Single-pass membrane protein</topology>
    </subcellularLocation>
</comment>
<dbReference type="GO" id="GO:0016020">
    <property type="term" value="C:membrane"/>
    <property type="evidence" value="ECO:0007669"/>
    <property type="project" value="InterPro"/>
</dbReference>
<dbReference type="NCBIfam" id="TIGR01730">
    <property type="entry name" value="RND_mfp"/>
    <property type="match status" value="1"/>
</dbReference>
<dbReference type="Proteomes" id="UP000194946">
    <property type="component" value="Unassembled WGS sequence"/>
</dbReference>
<evidence type="ECO:0000256" key="6">
    <source>
        <dbReference type="SAM" id="Phobius"/>
    </source>
</evidence>
<dbReference type="InterPro" id="IPR058624">
    <property type="entry name" value="MdtA-like_HH"/>
</dbReference>
<keyword evidence="11" id="KW-1185">Reference proteome</keyword>
<dbReference type="Pfam" id="PF25963">
    <property type="entry name" value="Beta-barrel_AAEA"/>
    <property type="match status" value="1"/>
</dbReference>
<evidence type="ECO:0000256" key="3">
    <source>
        <dbReference type="ARBA" id="ARBA00022692"/>
    </source>
</evidence>
<evidence type="ECO:0000256" key="4">
    <source>
        <dbReference type="ARBA" id="ARBA00022989"/>
    </source>
</evidence>
<sequence length="303" mass="33656">MFSFSNIIRISLTLIVVVIAIILGVTLWDTYMIAPWTRDGRVRVYVVKIAPEVSGTVVQVPVKDNQYVRKGEPLFIIDPLRFRIAIQQAQANLETAEADLTLQRRNAMRRKGLEGIVSTEEKEGYNTKVATAQASVDSAQAALSAAKLNMQRSILYSPVNGYITNLNLRVGDYVSSGQSYLSIVDADSFWVYGYFEETKMWGIHIGDVARIKLMGYKQILPGHVVSISRGINDSNADADAFGLQNVSPIFTWVRLAQRIPVRIHIDHVPDTIHLSAGMTATVSIGPETKGRRGLLSSWLQNHL</sequence>
<dbReference type="Gene3D" id="2.40.30.170">
    <property type="match status" value="1"/>
</dbReference>
<dbReference type="InterPro" id="IPR006143">
    <property type="entry name" value="RND_pump_MFP"/>
</dbReference>
<evidence type="ECO:0000259" key="7">
    <source>
        <dbReference type="Pfam" id="PF25876"/>
    </source>
</evidence>
<dbReference type="GO" id="GO:0022857">
    <property type="term" value="F:transmembrane transporter activity"/>
    <property type="evidence" value="ECO:0007669"/>
    <property type="project" value="InterPro"/>
</dbReference>
<evidence type="ECO:0000256" key="5">
    <source>
        <dbReference type="ARBA" id="ARBA00023136"/>
    </source>
</evidence>
<keyword evidence="5 6" id="KW-0472">Membrane</keyword>
<protein>
    <submittedName>
        <fullName evidence="10">Membrane protein</fullName>
    </submittedName>
</protein>
<feature type="transmembrane region" description="Helical" evidence="6">
    <location>
        <begin position="6"/>
        <end position="28"/>
    </location>
</feature>
<reference evidence="11" key="1">
    <citation type="submission" date="2014-06" db="EMBL/GenBank/DDBJ databases">
        <authorList>
            <person name="Winans N.J."/>
            <person name="Newell P.D."/>
            <person name="Douglas A.E."/>
        </authorList>
    </citation>
    <scope>NUCLEOTIDE SEQUENCE [LARGE SCALE GENOMIC DNA]</scope>
    <source>
        <strain evidence="11">DmL_052</strain>
    </source>
</reference>
<evidence type="ECO:0000259" key="8">
    <source>
        <dbReference type="Pfam" id="PF25917"/>
    </source>
</evidence>
<dbReference type="PANTHER" id="PTHR30367:SF12">
    <property type="entry name" value="P-HYDROXYBENZOIC ACID EFFLUX PUMP SUBUNIT AAEA"/>
    <property type="match status" value="1"/>
</dbReference>
<dbReference type="AlphaFoldDB" id="A0A251ZTS6"/>
<feature type="domain" description="Multidrug resistance protein MdtA-like barrel-sandwich hybrid" evidence="8">
    <location>
        <begin position="46"/>
        <end position="184"/>
    </location>
</feature>
<comment type="similarity">
    <text evidence="2">Belongs to the membrane fusion protein (MFP) (TC 8.A.1) family.</text>
</comment>
<dbReference type="EMBL" id="JOPB01000008">
    <property type="protein sequence ID" value="OUI78061.1"/>
    <property type="molecule type" value="Genomic_DNA"/>
</dbReference>
<dbReference type="Gene3D" id="2.40.50.100">
    <property type="match status" value="1"/>
</dbReference>
<keyword evidence="4 6" id="KW-1133">Transmembrane helix</keyword>
<proteinExistence type="inferred from homology"/>
<name>A0A251ZTS6_9PROT</name>
<evidence type="ECO:0000313" key="11">
    <source>
        <dbReference type="Proteomes" id="UP000194946"/>
    </source>
</evidence>
<dbReference type="Pfam" id="PF25876">
    <property type="entry name" value="HH_MFP_RND"/>
    <property type="match status" value="1"/>
</dbReference>
<evidence type="ECO:0000313" key="10">
    <source>
        <dbReference type="EMBL" id="OUI78061.1"/>
    </source>
</evidence>
<gene>
    <name evidence="10" type="ORF">HK18_10985</name>
</gene>
<evidence type="ECO:0000256" key="2">
    <source>
        <dbReference type="ARBA" id="ARBA00009477"/>
    </source>
</evidence>